<dbReference type="InterPro" id="IPR019235">
    <property type="entry name" value="DUF2178_TM"/>
</dbReference>
<proteinExistence type="predicted"/>
<accession>M0C3K4</accession>
<gene>
    <name evidence="2" type="ORF">C477_13495</name>
</gene>
<feature type="transmembrane region" description="Helical" evidence="1">
    <location>
        <begin position="102"/>
        <end position="125"/>
    </location>
</feature>
<evidence type="ECO:0000313" key="2">
    <source>
        <dbReference type="EMBL" id="ELZ17248.1"/>
    </source>
</evidence>
<dbReference type="Proteomes" id="UP000011657">
    <property type="component" value="Unassembled WGS sequence"/>
</dbReference>
<dbReference type="EMBL" id="AOIS01000045">
    <property type="protein sequence ID" value="ELZ17248.1"/>
    <property type="molecule type" value="Genomic_DNA"/>
</dbReference>
<keyword evidence="1" id="KW-1133">Transmembrane helix</keyword>
<name>M0C3K4_9EURY</name>
<evidence type="ECO:0008006" key="4">
    <source>
        <dbReference type="Google" id="ProtNLM"/>
    </source>
</evidence>
<sequence>MMSKIERYLAHAVGLAGLIVGIFGASEANASLALGGGIVGAAALGWHQHGSANRENDERQMAIHYRAGYVSFWALYWFLFIFAIAGIDVTESGDMSYALPTWGYQVVLTSWILGTVSMAVTRLWYKRQF</sequence>
<evidence type="ECO:0000256" key="1">
    <source>
        <dbReference type="SAM" id="Phobius"/>
    </source>
</evidence>
<dbReference type="AlphaFoldDB" id="M0C3K4"/>
<feature type="transmembrane region" description="Helical" evidence="1">
    <location>
        <begin position="7"/>
        <end position="24"/>
    </location>
</feature>
<keyword evidence="3" id="KW-1185">Reference proteome</keyword>
<reference evidence="2 3" key="1">
    <citation type="journal article" date="2014" name="PLoS Genet.">
        <title>Phylogenetically driven sequencing of extremely halophilic archaea reveals strategies for static and dynamic osmo-response.</title>
        <authorList>
            <person name="Becker E.A."/>
            <person name="Seitzer P.M."/>
            <person name="Tritt A."/>
            <person name="Larsen D."/>
            <person name="Krusor M."/>
            <person name="Yao A.I."/>
            <person name="Wu D."/>
            <person name="Madern D."/>
            <person name="Eisen J.A."/>
            <person name="Darling A.E."/>
            <person name="Facciotti M.T."/>
        </authorList>
    </citation>
    <scope>NUCLEOTIDE SEQUENCE [LARGE SCALE GENOMIC DNA]</scope>
    <source>
        <strain evidence="2 3">JCM 13891</strain>
    </source>
</reference>
<feature type="transmembrane region" description="Helical" evidence="1">
    <location>
        <begin position="67"/>
        <end position="87"/>
    </location>
</feature>
<protein>
    <recommendedName>
        <fullName evidence="4">DUF2178 domain-containing protein</fullName>
    </recommendedName>
</protein>
<comment type="caution">
    <text evidence="2">The sequence shown here is derived from an EMBL/GenBank/DDBJ whole genome shotgun (WGS) entry which is preliminary data.</text>
</comment>
<keyword evidence="1" id="KW-0812">Transmembrane</keyword>
<feature type="transmembrane region" description="Helical" evidence="1">
    <location>
        <begin position="30"/>
        <end position="46"/>
    </location>
</feature>
<dbReference type="STRING" id="1227488.C477_13495"/>
<evidence type="ECO:0000313" key="3">
    <source>
        <dbReference type="Proteomes" id="UP000011657"/>
    </source>
</evidence>
<keyword evidence="1" id="KW-0472">Membrane</keyword>
<dbReference type="PATRIC" id="fig|1227488.3.peg.2686"/>
<organism evidence="2 3">
    <name type="scientific">Haloterrigena salina JCM 13891</name>
    <dbReference type="NCBI Taxonomy" id="1227488"/>
    <lineage>
        <taxon>Archaea</taxon>
        <taxon>Methanobacteriati</taxon>
        <taxon>Methanobacteriota</taxon>
        <taxon>Stenosarchaea group</taxon>
        <taxon>Halobacteria</taxon>
        <taxon>Halobacteriales</taxon>
        <taxon>Natrialbaceae</taxon>
        <taxon>Haloterrigena</taxon>
    </lineage>
</organism>
<dbReference type="Pfam" id="PF09946">
    <property type="entry name" value="DUF2178"/>
    <property type="match status" value="1"/>
</dbReference>